<proteinExistence type="predicted"/>
<dbReference type="SUPFAM" id="SSF48371">
    <property type="entry name" value="ARM repeat"/>
    <property type="match status" value="1"/>
</dbReference>
<organism evidence="2 3">
    <name type="scientific">Rhynchospora pubera</name>
    <dbReference type="NCBI Taxonomy" id="906938"/>
    <lineage>
        <taxon>Eukaryota</taxon>
        <taxon>Viridiplantae</taxon>
        <taxon>Streptophyta</taxon>
        <taxon>Embryophyta</taxon>
        <taxon>Tracheophyta</taxon>
        <taxon>Spermatophyta</taxon>
        <taxon>Magnoliopsida</taxon>
        <taxon>Liliopsida</taxon>
        <taxon>Poales</taxon>
        <taxon>Cyperaceae</taxon>
        <taxon>Cyperoideae</taxon>
        <taxon>Rhynchosporeae</taxon>
        <taxon>Rhynchospora</taxon>
    </lineage>
</organism>
<dbReference type="Gene3D" id="1.25.10.10">
    <property type="entry name" value="Leucine-rich Repeat Variant"/>
    <property type="match status" value="1"/>
</dbReference>
<comment type="caution">
    <text evidence="2">The sequence shown here is derived from an EMBL/GenBank/DDBJ whole genome shotgun (WGS) entry which is preliminary data.</text>
</comment>
<name>A0AAV8GCQ8_9POAL</name>
<evidence type="ECO:0000259" key="1">
    <source>
        <dbReference type="Pfam" id="PF23005"/>
    </source>
</evidence>
<dbReference type="EMBL" id="JAMFTS010000002">
    <property type="protein sequence ID" value="KAJ4801591.1"/>
    <property type="molecule type" value="Genomic_DNA"/>
</dbReference>
<dbReference type="InterPro" id="IPR054296">
    <property type="entry name" value="DUF7032"/>
</dbReference>
<reference evidence="2" key="1">
    <citation type="submission" date="2022-08" db="EMBL/GenBank/DDBJ databases">
        <authorList>
            <person name="Marques A."/>
        </authorList>
    </citation>
    <scope>NUCLEOTIDE SEQUENCE</scope>
    <source>
        <strain evidence="2">RhyPub2mFocal</strain>
        <tissue evidence="2">Leaves</tissue>
    </source>
</reference>
<dbReference type="InterPro" id="IPR011989">
    <property type="entry name" value="ARM-like"/>
</dbReference>
<dbReference type="InterPro" id="IPR000225">
    <property type="entry name" value="Armadillo"/>
</dbReference>
<gene>
    <name evidence="2" type="ORF">LUZ62_052837</name>
</gene>
<dbReference type="PANTHER" id="PTHR46043:SF5">
    <property type="entry name" value="ARM REPEAT SUPERFAMILY PROTEIN"/>
    <property type="match status" value="1"/>
</dbReference>
<dbReference type="Pfam" id="PF23005">
    <property type="entry name" value="DUF7032"/>
    <property type="match status" value="1"/>
</dbReference>
<dbReference type="AlphaFoldDB" id="A0AAV8GCQ8"/>
<accession>A0AAV8GCQ8</accession>
<sequence>MKQGEEQEEGNHRSTLAKSATELIESLIYTSDSIRLFPARWRSIKNRLEQLNSTLSLLSEENNLELTDLLQDILSTCRETQLLAGQCHDDTYNRGNLFLRSDLNVIISKIDCHISHLERIYASGVITQTKSSALVVSKPGPGATRDEIRFFLRDLFERLKIGDSEMRIQSMCMLNEALHENEMMCMLNEALHENEMYVKIISHEEEGIDLLVNLIEFGDCGVIEQALETISTIVRYESHRNTLVIHGIISPLVKIMESGKLSSKERAASVLNKLTENCNNAWSVSAQGGINVLLKNCSDTDASRELVRLSCEILKNLNPIEEIRNFMLESNAIEILSKLVTKSNGHDETMQIRVIELLTTLSSGEEYVVELLVCVLDPSLTRYTNKTREVAAKSIEHLCFSSKSLVKKLIRSGFINHIVYHLRNCEVSMQQTMLKAACYLCRVSQEAKVLFGQLGFMSDLIRIIESKACEHEIAAEALSGMISLERNKKKFTQGDSNVARILKLLVCEEEKVKKYLLLVLVELSDSSSGRRKIGACEYVKNLESLAQNDNPEAKKILKRISGNKFMGILNGIWS</sequence>
<evidence type="ECO:0000313" key="2">
    <source>
        <dbReference type="EMBL" id="KAJ4801591.1"/>
    </source>
</evidence>
<dbReference type="Proteomes" id="UP001140206">
    <property type="component" value="Chromosome 2"/>
</dbReference>
<dbReference type="InterPro" id="IPR016024">
    <property type="entry name" value="ARM-type_fold"/>
</dbReference>
<evidence type="ECO:0000313" key="3">
    <source>
        <dbReference type="Proteomes" id="UP001140206"/>
    </source>
</evidence>
<protein>
    <submittedName>
        <fullName evidence="2">ARM repeat superfamily protein</fullName>
    </submittedName>
</protein>
<feature type="domain" description="DUF7032" evidence="1">
    <location>
        <begin position="19"/>
        <end position="125"/>
    </location>
</feature>
<keyword evidence="3" id="KW-1185">Reference proteome</keyword>
<dbReference type="PANTHER" id="PTHR46043">
    <property type="entry name" value="ARM REPEAT SUPERFAMILY PROTEIN"/>
    <property type="match status" value="1"/>
</dbReference>
<dbReference type="SMART" id="SM00185">
    <property type="entry name" value="ARM"/>
    <property type="match status" value="3"/>
</dbReference>